<evidence type="ECO:0000313" key="2">
    <source>
        <dbReference type="EMBL" id="MCC9627732.1"/>
    </source>
</evidence>
<dbReference type="Gene3D" id="3.10.28.10">
    <property type="entry name" value="Homing endonucleases"/>
    <property type="match status" value="2"/>
</dbReference>
<name>A0A9X1SFG9_9BACT</name>
<gene>
    <name evidence="2" type="ORF">LOC68_04945</name>
</gene>
<proteinExistence type="predicted"/>
<evidence type="ECO:0000313" key="3">
    <source>
        <dbReference type="Proteomes" id="UP001139103"/>
    </source>
</evidence>
<dbReference type="SUPFAM" id="SSF55608">
    <property type="entry name" value="Homing endonucleases"/>
    <property type="match status" value="2"/>
</dbReference>
<evidence type="ECO:0000259" key="1">
    <source>
        <dbReference type="Pfam" id="PF00961"/>
    </source>
</evidence>
<feature type="domain" description="Homing endonuclease LAGLIDADG" evidence="1">
    <location>
        <begin position="24"/>
        <end position="79"/>
    </location>
</feature>
<accession>A0A9X1SFG9</accession>
<dbReference type="GO" id="GO:0004519">
    <property type="term" value="F:endonuclease activity"/>
    <property type="evidence" value="ECO:0007669"/>
    <property type="project" value="UniProtKB-KW"/>
</dbReference>
<keyword evidence="2" id="KW-0255">Endonuclease</keyword>
<dbReference type="EMBL" id="JAJKFT010000004">
    <property type="protein sequence ID" value="MCC9627732.1"/>
    <property type="molecule type" value="Genomic_DNA"/>
</dbReference>
<dbReference type="PANTHER" id="PTHR36181">
    <property type="entry name" value="INTRON-ENCODED ENDONUCLEASE AI3-RELATED"/>
    <property type="match status" value="1"/>
</dbReference>
<protein>
    <submittedName>
        <fullName evidence="2">LAGLIDADG family homing endonuclease</fullName>
    </submittedName>
</protein>
<keyword evidence="3" id="KW-1185">Reference proteome</keyword>
<comment type="caution">
    <text evidence="2">The sequence shown here is derived from an EMBL/GenBank/DDBJ whole genome shotgun (WGS) entry which is preliminary data.</text>
</comment>
<keyword evidence="2" id="KW-0540">Nuclease</keyword>
<organism evidence="2 3">
    <name type="scientific">Blastopirellula sediminis</name>
    <dbReference type="NCBI Taxonomy" id="2894196"/>
    <lineage>
        <taxon>Bacteria</taxon>
        <taxon>Pseudomonadati</taxon>
        <taxon>Planctomycetota</taxon>
        <taxon>Planctomycetia</taxon>
        <taxon>Pirellulales</taxon>
        <taxon>Pirellulaceae</taxon>
        <taxon>Blastopirellula</taxon>
    </lineage>
</organism>
<dbReference type="RefSeq" id="WP_230269190.1">
    <property type="nucleotide sequence ID" value="NZ_JAJKFU010000009.1"/>
</dbReference>
<dbReference type="AlphaFoldDB" id="A0A9X1SFG9"/>
<sequence>MRGRRTARIHHVGNALDSTELYYLAGFFDGEGYIGIQKVSRSDRANRVSYQARAIIGHTSVELLNKLREMTGLGKIFFHGPETDRRKESHQLSWTPNDLRALLPQLLPCLYLKRQQAELVSKYLSFAGQVNHKDAVAVAEYNAKCEEIYDQVSILNRRGESKEPAIAHFPVVPLEEKKWLAYLAGLIDGEGTLTIRKSHRAHRQGRVTYNAMATIPSTNYSLLNRIMGWTGGVIREKLKRSDNHKQCFELHLGPTELRQILPGLKPLLLLKQSQAKLLMEHLEVAGHFNRKDPNAVADYMSGREEVYQQLKKLNKRGT</sequence>
<dbReference type="Pfam" id="PF00961">
    <property type="entry name" value="LAGLIDADG_1"/>
    <property type="match status" value="1"/>
</dbReference>
<dbReference type="PANTHER" id="PTHR36181:SF2">
    <property type="entry name" value="INTRON-ENCODED ENDONUCLEASE AI3-RELATED"/>
    <property type="match status" value="1"/>
</dbReference>
<keyword evidence="2" id="KW-0378">Hydrolase</keyword>
<dbReference type="InterPro" id="IPR027434">
    <property type="entry name" value="Homing_endonucl"/>
</dbReference>
<dbReference type="InterPro" id="IPR051289">
    <property type="entry name" value="LAGLIDADG_Endonuclease"/>
</dbReference>
<dbReference type="InterPro" id="IPR004860">
    <property type="entry name" value="LAGLIDADG_dom"/>
</dbReference>
<reference evidence="2" key="1">
    <citation type="submission" date="2021-11" db="EMBL/GenBank/DDBJ databases">
        <title>Genome sequence.</title>
        <authorList>
            <person name="Sun Q."/>
        </authorList>
    </citation>
    <scope>NUCLEOTIDE SEQUENCE</scope>
    <source>
        <strain evidence="2">JC732</strain>
    </source>
</reference>
<dbReference type="Proteomes" id="UP001139103">
    <property type="component" value="Unassembled WGS sequence"/>
</dbReference>